<protein>
    <recommendedName>
        <fullName evidence="4">Toxin CptA</fullName>
    </recommendedName>
</protein>
<sequence>MPQSITPFECFWRPSRRLFWLYFGLLLPALVALCLARLPGWVQFLAAAAVLLHAIWVLPRQIGLSHPQAFIGLRHDAQGFSLFSRQNGWQPVQLRPDSLALPLCVVLRFRLPDQWFSHGLCIPFDALPFDTHRRLRVRLKFARKRFQEQ</sequence>
<keyword evidence="1" id="KW-1133">Transmembrane helix</keyword>
<comment type="caution">
    <text evidence="2">The sequence shown here is derived from an EMBL/GenBank/DDBJ whole genome shotgun (WGS) entry which is preliminary data.</text>
</comment>
<gene>
    <name evidence="2" type="ORF">AXE65_10665</name>
</gene>
<dbReference type="Proteomes" id="UP000072660">
    <property type="component" value="Unassembled WGS sequence"/>
</dbReference>
<dbReference type="Pfam" id="PF07254">
    <property type="entry name" value="Cpta_toxin"/>
    <property type="match status" value="1"/>
</dbReference>
<evidence type="ECO:0008006" key="4">
    <source>
        <dbReference type="Google" id="ProtNLM"/>
    </source>
</evidence>
<dbReference type="AlphaFoldDB" id="A0A139SXC6"/>
<dbReference type="OrthoDB" id="7030636at2"/>
<evidence type="ECO:0000256" key="1">
    <source>
        <dbReference type="SAM" id="Phobius"/>
    </source>
</evidence>
<evidence type="ECO:0000313" key="3">
    <source>
        <dbReference type="Proteomes" id="UP000072660"/>
    </source>
</evidence>
<dbReference type="RefSeq" id="WP_068387691.1">
    <property type="nucleotide sequence ID" value="NZ_LSZO01000047.1"/>
</dbReference>
<keyword evidence="1" id="KW-0472">Membrane</keyword>
<reference evidence="2 3" key="1">
    <citation type="submission" date="2016-02" db="EMBL/GenBank/DDBJ databases">
        <authorList>
            <person name="Wen L."/>
            <person name="He K."/>
            <person name="Yang H."/>
        </authorList>
    </citation>
    <scope>NUCLEOTIDE SEQUENCE [LARGE SCALE GENOMIC DNA]</scope>
    <source>
        <strain evidence="2 3">CV58</strain>
    </source>
</reference>
<dbReference type="InterPro" id="IPR009883">
    <property type="entry name" value="YgfX"/>
</dbReference>
<evidence type="ECO:0000313" key="2">
    <source>
        <dbReference type="EMBL" id="KXU39052.1"/>
    </source>
</evidence>
<name>A0A139SXC6_9GAMM</name>
<proteinExistence type="predicted"/>
<dbReference type="EMBL" id="LSZO01000047">
    <property type="protein sequence ID" value="KXU39052.1"/>
    <property type="molecule type" value="Genomic_DNA"/>
</dbReference>
<organism evidence="2 3">
    <name type="scientific">Ventosimonas gracilis</name>
    <dbReference type="NCBI Taxonomy" id="1680762"/>
    <lineage>
        <taxon>Bacteria</taxon>
        <taxon>Pseudomonadati</taxon>
        <taxon>Pseudomonadota</taxon>
        <taxon>Gammaproteobacteria</taxon>
        <taxon>Pseudomonadales</taxon>
        <taxon>Ventosimonadaceae</taxon>
        <taxon>Ventosimonas</taxon>
    </lineage>
</organism>
<keyword evidence="3" id="KW-1185">Reference proteome</keyword>
<accession>A0A139SXC6</accession>
<keyword evidence="1" id="KW-0812">Transmembrane</keyword>
<feature type="transmembrane region" description="Helical" evidence="1">
    <location>
        <begin position="18"/>
        <end position="35"/>
    </location>
</feature>